<keyword evidence="5" id="KW-0475">Mercuric resistance</keyword>
<keyword evidence="12 15" id="KW-0472">Membrane</keyword>
<evidence type="ECO:0000256" key="14">
    <source>
        <dbReference type="ARBA" id="ARBA00045720"/>
    </source>
</evidence>
<dbReference type="RefSeq" id="WP_091209524.1">
    <property type="nucleotide sequence ID" value="NZ_FOCL01000002.1"/>
</dbReference>
<dbReference type="PROSITE" id="PS50846">
    <property type="entry name" value="HMA_2"/>
    <property type="match status" value="1"/>
</dbReference>
<dbReference type="FunFam" id="3.30.70.100:FF:000001">
    <property type="entry name" value="ATPase copper transporting beta"/>
    <property type="match status" value="1"/>
</dbReference>
<evidence type="ECO:0000256" key="2">
    <source>
        <dbReference type="ARBA" id="ARBA00008224"/>
    </source>
</evidence>
<keyword evidence="6" id="KW-1003">Cell membrane</keyword>
<keyword evidence="4" id="KW-0813">Transport</keyword>
<dbReference type="SUPFAM" id="SSF55008">
    <property type="entry name" value="HMA, heavy metal-associated domain"/>
    <property type="match status" value="1"/>
</dbReference>
<evidence type="ECO:0000256" key="4">
    <source>
        <dbReference type="ARBA" id="ARBA00022448"/>
    </source>
</evidence>
<dbReference type="GO" id="GO:0046872">
    <property type="term" value="F:metal ion binding"/>
    <property type="evidence" value="ECO:0007669"/>
    <property type="project" value="UniProtKB-KW"/>
</dbReference>
<dbReference type="GO" id="GO:0005886">
    <property type="term" value="C:plasma membrane"/>
    <property type="evidence" value="ECO:0007669"/>
    <property type="project" value="UniProtKB-SubCell"/>
</dbReference>
<feature type="transmembrane region" description="Helical" evidence="15">
    <location>
        <begin position="50"/>
        <end position="71"/>
    </location>
</feature>
<dbReference type="Pfam" id="PF02411">
    <property type="entry name" value="MerT"/>
    <property type="match status" value="1"/>
</dbReference>
<comment type="subcellular location">
    <subcellularLocation>
        <location evidence="1">Cell inner membrane</location>
        <topology evidence="1">Multi-pass membrane protein</topology>
    </subcellularLocation>
</comment>
<evidence type="ECO:0000313" key="17">
    <source>
        <dbReference type="EMBL" id="SEN07669.1"/>
    </source>
</evidence>
<proteinExistence type="inferred from homology"/>
<comment type="similarity">
    <text evidence="2">Belongs to the MerT family.</text>
</comment>
<evidence type="ECO:0000256" key="12">
    <source>
        <dbReference type="ARBA" id="ARBA00023136"/>
    </source>
</evidence>
<dbReference type="InterPro" id="IPR003457">
    <property type="entry name" value="Transprt_MerT"/>
</dbReference>
<dbReference type="NCBIfam" id="NF033556">
    <property type="entry name" value="MerTP_fusion"/>
    <property type="match status" value="1"/>
</dbReference>
<dbReference type="Pfam" id="PF00403">
    <property type="entry name" value="HMA"/>
    <property type="match status" value="1"/>
</dbReference>
<comment type="function">
    <text evidence="14">Involved in mercury resistance. Probably transfers a mercuric ion from the periplasmic Hg(2+)-binding protein MerP to the cytoplasmic mercuric reductase MerA.</text>
</comment>
<dbReference type="GO" id="GO:0015097">
    <property type="term" value="F:mercury ion transmembrane transporter activity"/>
    <property type="evidence" value="ECO:0007669"/>
    <property type="project" value="InterPro"/>
</dbReference>
<evidence type="ECO:0000259" key="16">
    <source>
        <dbReference type="PROSITE" id="PS50846"/>
    </source>
</evidence>
<dbReference type="InterPro" id="IPR036163">
    <property type="entry name" value="HMA_dom_sf"/>
</dbReference>
<keyword evidence="11 15" id="KW-1133">Transmembrane helix</keyword>
<dbReference type="STRING" id="551995.SAMN05192574_102380"/>
<evidence type="ECO:0000256" key="15">
    <source>
        <dbReference type="SAM" id="Phobius"/>
    </source>
</evidence>
<evidence type="ECO:0000313" key="18">
    <source>
        <dbReference type="Proteomes" id="UP000198942"/>
    </source>
</evidence>
<reference evidence="18" key="1">
    <citation type="submission" date="2016-10" db="EMBL/GenBank/DDBJ databases">
        <authorList>
            <person name="Varghese N."/>
            <person name="Submissions S."/>
        </authorList>
    </citation>
    <scope>NUCLEOTIDE SEQUENCE [LARGE SCALE GENOMIC DNA]</scope>
    <source>
        <strain evidence="18">Gh-48</strain>
    </source>
</reference>
<evidence type="ECO:0000256" key="9">
    <source>
        <dbReference type="ARBA" id="ARBA00022723"/>
    </source>
</evidence>
<dbReference type="Proteomes" id="UP000198942">
    <property type="component" value="Unassembled WGS sequence"/>
</dbReference>
<feature type="transmembrane region" description="Helical" evidence="15">
    <location>
        <begin position="12"/>
        <end position="38"/>
    </location>
</feature>
<dbReference type="EMBL" id="FOCL01000002">
    <property type="protein sequence ID" value="SEN07669.1"/>
    <property type="molecule type" value="Genomic_DNA"/>
</dbReference>
<keyword evidence="18" id="KW-1185">Reference proteome</keyword>
<organism evidence="17 18">
    <name type="scientific">Mucilaginibacter gossypiicola</name>
    <dbReference type="NCBI Taxonomy" id="551995"/>
    <lineage>
        <taxon>Bacteria</taxon>
        <taxon>Pseudomonadati</taxon>
        <taxon>Bacteroidota</taxon>
        <taxon>Sphingobacteriia</taxon>
        <taxon>Sphingobacteriales</taxon>
        <taxon>Sphingobacteriaceae</taxon>
        <taxon>Mucilaginibacter</taxon>
    </lineage>
</organism>
<evidence type="ECO:0000256" key="8">
    <source>
        <dbReference type="ARBA" id="ARBA00022692"/>
    </source>
</evidence>
<dbReference type="Gene3D" id="1.10.287.910">
    <property type="entry name" value="bacterial mercury transporter, merf"/>
    <property type="match status" value="1"/>
</dbReference>
<gene>
    <name evidence="17" type="ORF">SAMN05192574_102380</name>
</gene>
<dbReference type="OrthoDB" id="1493145at2"/>
<evidence type="ECO:0000256" key="3">
    <source>
        <dbReference type="ARBA" id="ARBA00017053"/>
    </source>
</evidence>
<evidence type="ECO:0000256" key="10">
    <source>
        <dbReference type="ARBA" id="ARBA00022914"/>
    </source>
</evidence>
<evidence type="ECO:0000256" key="1">
    <source>
        <dbReference type="ARBA" id="ARBA00004429"/>
    </source>
</evidence>
<accession>A0A1H8DK58</accession>
<protein>
    <recommendedName>
        <fullName evidence="3">Mercuric transport protein MerT</fullName>
    </recommendedName>
    <alternativeName>
        <fullName evidence="13">Mercury ion transport protein</fullName>
    </alternativeName>
</protein>
<evidence type="ECO:0000256" key="7">
    <source>
        <dbReference type="ARBA" id="ARBA00022519"/>
    </source>
</evidence>
<keyword evidence="7" id="KW-0997">Cell inner membrane</keyword>
<keyword evidence="8 15" id="KW-0812">Transmembrane</keyword>
<feature type="domain" description="HMA" evidence="16">
    <location>
        <begin position="130"/>
        <end position="196"/>
    </location>
</feature>
<evidence type="ECO:0000256" key="5">
    <source>
        <dbReference type="ARBA" id="ARBA00022466"/>
    </source>
</evidence>
<name>A0A1H8DK58_9SPHI</name>
<dbReference type="Gene3D" id="3.30.70.100">
    <property type="match status" value="1"/>
</dbReference>
<keyword evidence="9" id="KW-0479">Metal-binding</keyword>
<keyword evidence="10" id="KW-0476">Mercury</keyword>
<evidence type="ECO:0000256" key="6">
    <source>
        <dbReference type="ARBA" id="ARBA00022475"/>
    </source>
</evidence>
<feature type="transmembrane region" description="Helical" evidence="15">
    <location>
        <begin position="91"/>
        <end position="113"/>
    </location>
</feature>
<evidence type="ECO:0000256" key="13">
    <source>
        <dbReference type="ARBA" id="ARBA00030934"/>
    </source>
</evidence>
<sequence>MKAINQKSWIGGIVAAMAASLCCIAPLLAIFGGIGGAATYFSWIEPFRPYIIGLTVLIFAVAWYQQFSVVLQDKKDCCVPARRSFWQSKKFLLIVTMLSGLLIAFPSYSSLFYKSAPRSTAIIIPQSNLKSIMLRIKGMGCADCTKHIDGILMRLNGVASSNTSFEKAQTIVRFNPAKTNTDSIKHKIKEIGYEPILVKNN</sequence>
<dbReference type="InterPro" id="IPR006121">
    <property type="entry name" value="HMA_dom"/>
</dbReference>
<evidence type="ECO:0000256" key="11">
    <source>
        <dbReference type="ARBA" id="ARBA00022989"/>
    </source>
</evidence>
<dbReference type="AlphaFoldDB" id="A0A1H8DK58"/>